<dbReference type="PANTHER" id="PTHR46268">
    <property type="entry name" value="STRESS RESPONSE PROTEIN NHAX"/>
    <property type="match status" value="1"/>
</dbReference>
<evidence type="ECO:0000256" key="1">
    <source>
        <dbReference type="ARBA" id="ARBA00008791"/>
    </source>
</evidence>
<dbReference type="Proteomes" id="UP000516093">
    <property type="component" value="Chromosome"/>
</dbReference>
<evidence type="ECO:0000313" key="3">
    <source>
        <dbReference type="EMBL" id="QNP51610.1"/>
    </source>
</evidence>
<feature type="domain" description="UspA" evidence="2">
    <location>
        <begin position="7"/>
        <end position="139"/>
    </location>
</feature>
<name>A0A7H0GTJ4_9BACT</name>
<dbReference type="CDD" id="cd00293">
    <property type="entry name" value="USP-like"/>
    <property type="match status" value="1"/>
</dbReference>
<dbReference type="EMBL" id="CP060784">
    <property type="protein sequence ID" value="QNP51610.1"/>
    <property type="molecule type" value="Genomic_DNA"/>
</dbReference>
<dbReference type="RefSeq" id="WP_187731888.1">
    <property type="nucleotide sequence ID" value="NZ_BMFN01000003.1"/>
</dbReference>
<dbReference type="PANTHER" id="PTHR46268:SF6">
    <property type="entry name" value="UNIVERSAL STRESS PROTEIN UP12"/>
    <property type="match status" value="1"/>
</dbReference>
<evidence type="ECO:0000259" key="2">
    <source>
        <dbReference type="Pfam" id="PF00582"/>
    </source>
</evidence>
<accession>A0A7H0GTJ4</accession>
<keyword evidence="4" id="KW-1185">Reference proteome</keyword>
<dbReference type="Gene3D" id="3.40.50.12370">
    <property type="match status" value="1"/>
</dbReference>
<feature type="domain" description="UspA" evidence="2">
    <location>
        <begin position="149"/>
        <end position="272"/>
    </location>
</feature>
<dbReference type="KEGG" id="hqi:H9L05_16715"/>
<dbReference type="InterPro" id="IPR006016">
    <property type="entry name" value="UspA"/>
</dbReference>
<protein>
    <submittedName>
        <fullName evidence="3">Universal stress protein</fullName>
    </submittedName>
</protein>
<organism evidence="3 4">
    <name type="scientific">Hymenobacter qilianensis</name>
    <dbReference type="NCBI Taxonomy" id="1385715"/>
    <lineage>
        <taxon>Bacteria</taxon>
        <taxon>Pseudomonadati</taxon>
        <taxon>Bacteroidota</taxon>
        <taxon>Cytophagia</taxon>
        <taxon>Cytophagales</taxon>
        <taxon>Hymenobacteraceae</taxon>
        <taxon>Hymenobacter</taxon>
    </lineage>
</organism>
<dbReference type="SUPFAM" id="SSF52402">
    <property type="entry name" value="Adenine nucleotide alpha hydrolases-like"/>
    <property type="match status" value="2"/>
</dbReference>
<evidence type="ECO:0000313" key="4">
    <source>
        <dbReference type="Proteomes" id="UP000516093"/>
    </source>
</evidence>
<gene>
    <name evidence="3" type="ORF">H9L05_16715</name>
</gene>
<dbReference type="AlphaFoldDB" id="A0A7H0GTJ4"/>
<sequence>MGISLIVLTNFYPAALRALHYADALACAQGGRLVLLHVNRSSLYDLYMFAGEGWRRQELDRDADTATLLERLATQLHTPATVELATDLLPEVAHDLVTRYPSGLFVVGLPAANHASPEQLSATTLDLLRAAQFPVLVVPDATPAAVQPRRVMIAVDQENFVLANAGAVIELLQNIKAEVTVVHVTALEDDAGCARALMHVQASGLTKGVRSVDLRGFLHSDPAVGVLEAITQVSPDLVVVLSRSRNYLGGLFHHSVTAHIIARSPVPVLVLPVN</sequence>
<reference evidence="3 4" key="1">
    <citation type="submission" date="2020-08" db="EMBL/GenBank/DDBJ databases">
        <title>Genome sequence of Hymenobacter qilianensis JCM 19763T.</title>
        <authorList>
            <person name="Hyun D.-W."/>
            <person name="Bae J.-W."/>
        </authorList>
    </citation>
    <scope>NUCLEOTIDE SEQUENCE [LARGE SCALE GENOMIC DNA]</scope>
    <source>
        <strain evidence="3 4">JCM 19763</strain>
    </source>
</reference>
<comment type="similarity">
    <text evidence="1">Belongs to the universal stress protein A family.</text>
</comment>
<proteinExistence type="inferred from homology"/>
<dbReference type="Pfam" id="PF00582">
    <property type="entry name" value="Usp"/>
    <property type="match status" value="2"/>
</dbReference>